<dbReference type="RefSeq" id="WP_207774872.1">
    <property type="nucleotide sequence ID" value="NZ_QEKI01000003.1"/>
</dbReference>
<dbReference type="AlphaFoldDB" id="A0A2U1B158"/>
<reference evidence="1 2" key="1">
    <citation type="submission" date="2018-04" db="EMBL/GenBank/DDBJ databases">
        <title>Genomic Encyclopedia of Type Strains, Phase IV (KMG-IV): sequencing the most valuable type-strain genomes for metagenomic binning, comparative biology and taxonomic classification.</title>
        <authorList>
            <person name="Goeker M."/>
        </authorList>
    </citation>
    <scope>NUCLEOTIDE SEQUENCE [LARGE SCALE GENOMIC DNA]</scope>
    <source>
        <strain evidence="1 2">DSM 100231</strain>
    </source>
</reference>
<dbReference type="EMBL" id="QEKI01000003">
    <property type="protein sequence ID" value="PVY42227.1"/>
    <property type="molecule type" value="Genomic_DNA"/>
</dbReference>
<comment type="caution">
    <text evidence="1">The sequence shown here is derived from an EMBL/GenBank/DDBJ whole genome shotgun (WGS) entry which is preliminary data.</text>
</comment>
<keyword evidence="2" id="KW-1185">Reference proteome</keyword>
<name>A0A2U1B158_9BACT</name>
<gene>
    <name evidence="1" type="ORF">C8E01_10393</name>
</gene>
<dbReference type="Proteomes" id="UP000245466">
    <property type="component" value="Unassembled WGS sequence"/>
</dbReference>
<organism evidence="1 2">
    <name type="scientific">Pontibacter virosus</name>
    <dbReference type="NCBI Taxonomy" id="1765052"/>
    <lineage>
        <taxon>Bacteria</taxon>
        <taxon>Pseudomonadati</taxon>
        <taxon>Bacteroidota</taxon>
        <taxon>Cytophagia</taxon>
        <taxon>Cytophagales</taxon>
        <taxon>Hymenobacteraceae</taxon>
        <taxon>Pontibacter</taxon>
    </lineage>
</organism>
<evidence type="ECO:0000313" key="2">
    <source>
        <dbReference type="Proteomes" id="UP000245466"/>
    </source>
</evidence>
<sequence>MALNLPGYRFLRHFIMSLALLWAVLLPGTATYAYDATAAAQHNQAGIVQEEAVSTDNNVTGLKSGMLYLAEEGTAATLTFSLQPAATAPRTHVIRFSGNQAIPPYAARAPGDSFFCQFFYTSSQPQAP</sequence>
<evidence type="ECO:0000313" key="1">
    <source>
        <dbReference type="EMBL" id="PVY42227.1"/>
    </source>
</evidence>
<proteinExistence type="predicted"/>
<protein>
    <submittedName>
        <fullName evidence="1">Uncharacterized protein</fullName>
    </submittedName>
</protein>
<accession>A0A2U1B158</accession>